<feature type="domain" description="Translocation and assembly module TamB C-terminal" evidence="6">
    <location>
        <begin position="1104"/>
        <end position="1503"/>
    </location>
</feature>
<comment type="subcellular location">
    <subcellularLocation>
        <location evidence="1">Membrane</location>
        <topology evidence="1">Single-pass membrane protein</topology>
    </subcellularLocation>
</comment>
<gene>
    <name evidence="7" type="ORF">SAMN05444350_13924</name>
</gene>
<dbReference type="eggNOG" id="COG2911">
    <property type="taxonomic scope" value="Bacteria"/>
</dbReference>
<name>A0A1M6KNY8_9BACE</name>
<organism evidence="7 8">
    <name type="scientific">Bacteroides stercorirosoris</name>
    <dbReference type="NCBI Taxonomy" id="871324"/>
    <lineage>
        <taxon>Bacteria</taxon>
        <taxon>Pseudomonadati</taxon>
        <taxon>Bacteroidota</taxon>
        <taxon>Bacteroidia</taxon>
        <taxon>Bacteroidales</taxon>
        <taxon>Bacteroidaceae</taxon>
        <taxon>Bacteroides</taxon>
    </lineage>
</organism>
<accession>A0A1M6KNY8</accession>
<dbReference type="Proteomes" id="UP000184192">
    <property type="component" value="Unassembled WGS sequence"/>
</dbReference>
<keyword evidence="4 5" id="KW-0472">Membrane</keyword>
<evidence type="ECO:0000313" key="8">
    <source>
        <dbReference type="Proteomes" id="UP000184192"/>
    </source>
</evidence>
<dbReference type="PANTHER" id="PTHR36985:SF1">
    <property type="entry name" value="TRANSLOCATION AND ASSEMBLY MODULE SUBUNIT TAMB"/>
    <property type="match status" value="1"/>
</dbReference>
<reference evidence="8" key="1">
    <citation type="submission" date="2016-11" db="EMBL/GenBank/DDBJ databases">
        <authorList>
            <person name="Varghese N."/>
            <person name="Submissions S."/>
        </authorList>
    </citation>
    <scope>NUCLEOTIDE SEQUENCE [LARGE SCALE GENOMIC DNA]</scope>
    <source>
        <strain evidence="8">DSM 26884</strain>
    </source>
</reference>
<proteinExistence type="predicted"/>
<evidence type="ECO:0000313" key="7">
    <source>
        <dbReference type="EMBL" id="SHJ60667.1"/>
    </source>
</evidence>
<evidence type="ECO:0000256" key="2">
    <source>
        <dbReference type="ARBA" id="ARBA00022692"/>
    </source>
</evidence>
<evidence type="ECO:0000256" key="5">
    <source>
        <dbReference type="SAM" id="Phobius"/>
    </source>
</evidence>
<dbReference type="PANTHER" id="PTHR36985">
    <property type="entry name" value="TRANSLOCATION AND ASSEMBLY MODULE SUBUNIT TAMB"/>
    <property type="match status" value="1"/>
</dbReference>
<evidence type="ECO:0000256" key="1">
    <source>
        <dbReference type="ARBA" id="ARBA00004167"/>
    </source>
</evidence>
<evidence type="ECO:0000256" key="3">
    <source>
        <dbReference type="ARBA" id="ARBA00022989"/>
    </source>
</evidence>
<dbReference type="InterPro" id="IPR007452">
    <property type="entry name" value="TamB_C"/>
</dbReference>
<dbReference type="Pfam" id="PF04357">
    <property type="entry name" value="TamB"/>
    <property type="match status" value="1"/>
</dbReference>
<feature type="transmembrane region" description="Helical" evidence="5">
    <location>
        <begin position="9"/>
        <end position="29"/>
    </location>
</feature>
<keyword evidence="2 5" id="KW-0812">Transmembrane</keyword>
<evidence type="ECO:0000256" key="4">
    <source>
        <dbReference type="ARBA" id="ARBA00023136"/>
    </source>
</evidence>
<dbReference type="GO" id="GO:0009306">
    <property type="term" value="P:protein secretion"/>
    <property type="evidence" value="ECO:0007669"/>
    <property type="project" value="InterPro"/>
</dbReference>
<dbReference type="GeneID" id="92714372"/>
<protein>
    <recommendedName>
        <fullName evidence="6">Translocation and assembly module TamB C-terminal domain-containing protein</fullName>
    </recommendedName>
</protein>
<evidence type="ECO:0000259" key="6">
    <source>
        <dbReference type="Pfam" id="PF04357"/>
    </source>
</evidence>
<dbReference type="EMBL" id="FQZN01000039">
    <property type="protein sequence ID" value="SHJ60667.1"/>
    <property type="molecule type" value="Genomic_DNA"/>
</dbReference>
<dbReference type="RefSeq" id="WP_073314822.1">
    <property type="nucleotide sequence ID" value="NZ_FQZN01000039.1"/>
</dbReference>
<dbReference type="GO" id="GO:0005886">
    <property type="term" value="C:plasma membrane"/>
    <property type="evidence" value="ECO:0007669"/>
    <property type="project" value="InterPro"/>
</dbReference>
<sequence length="1545" mass="170542">MRRKWIKWVVWILLTPVILFVILMVLLYVPPVQNLIRKQATAIASEATGMDISVERIDLRFPLNLLVRGVQVIQPVQADKQIASAPGDTLAVRQTPDTLLLLESLNVRVQAWPLIRGQVEVDEVTLNGISVNSANLIEGMQLKGVLGRFFLESHGINLKTEDAVLNRIELSDTHMLVVMNDTTASEPDTTTTALNWKVALHKLALKNVSVDLQMPLDSMSLNARLGEAEIDDATADLGRQAYGFRQFQLSGTSVNYDTGNRLGNALNSLIDTGSLSDPDSTSVTPAPGFDASHIALRDIRVSIDSVLYAGHDINAVIREFSMNERSGLSITSLTGRVFADSTVIQVPFLKLLTPHSEMDFTAQTYWELVDIPTTGRLTARFNARIGKQDVMLFAGDLPETFKEAYPFRPLVIRAGTEGNLKQMQISRFNIDLPGAFTLDGGGEMWNLTDSLTRNGNIDFDIRTQNLNFLTGLTGVTPDGSIVVPDSMHLKARLIMDGPKYDATLKLQEREGMLNLLAHYNTATEVYQADLNVDALQLHHFLPKDSIYTLSAKVAAKGKGGDPANHRTTAALKASLGELQYGRWNISGIDLTAGLKSALATVNLTSDNPLLKMQANADMRLDRKYLDGKLDMNVEEVDLHELGISPKPLQHPFAFTLGAEARRDSIKMKMDAGDLDFQFRARSTLKKLMEQGTAFATLLTKQIELKHLDHAELRRALPSAGMQLKAGKQNPVSYFLATKDISFNDFTLRFGTTPRRGINGRTAIHGLRMDSLQLDTIFFAISQDTARMKLQGGVINGPKNPQVVFRSTLTGEIRNDDAELTLNYVDAKGDTGLDLGINARPLIEGKGRGNGIAFRLTPAEPVIAFQKFHFVDGNDWIYLHKNMRVYANVDMDSKDGLCFRMQSDRADTVSLQNINLELIRFRLDKLSGILPYMPPVTGLFSAEANYIQTATSLQVSAEAGIENLTYERQPVGNIGLGATWLPGDAGTHYLNAYFRSGDEEVMTADAVLTQKNGRDSIDVNTTFEHFPLSLANAFVPDRMVSFTGDIDGGIYINGAMEKPKLSGELSLDSVSIYARQAGARYWFDNRPLKIEDNQLIFNKFAIYTTSRNPFTIDGNVDFRNMEKPTAKLNLRAQNYTLLDAPRTKESMIYGKIFVDLNATVRGPLDALTMRGNMNLLGNTDVTYVLTDSPLTVEDRLGELVKFTSFTDTTSVQQTEAPTMSLGGMDMLMSVHIDDAVRLRADLSPDRSSRVELEGGGDLNLQYTPQGDLTLSGRYTLIGGMMKYALPVIPLKEFQFTNGSYVDWTGNPMNPKLNLTATERVRASVSDGDDNSGSRMVNFDVSISIKNSLENPDLSFNLSAPEDASVQNELVAMSADERSKQAITMLATGMYLYNGGKGGGLTMGSALNSVLQSQINSLTGNLKNASLSVGIEDRTAAETGDKQTDYSFRYSQRFFNDRVQVIIGGKVSSGANATNDVESFIDNISLEYRLDNSGTRYVRVFHNKNYESVLDGEITETGVGLVLRRKMDKLSELFIFKRKKKIEPVSE</sequence>
<keyword evidence="8" id="KW-1185">Reference proteome</keyword>
<keyword evidence="3 5" id="KW-1133">Transmembrane helix</keyword>